<dbReference type="InterPro" id="IPR013221">
    <property type="entry name" value="Mur_ligase_cen"/>
</dbReference>
<dbReference type="Gene3D" id="3.40.1190.10">
    <property type="entry name" value="Mur-like, catalytic domain"/>
    <property type="match status" value="1"/>
</dbReference>
<accession>A0ABD6ARQ9</accession>
<evidence type="ECO:0000256" key="13">
    <source>
        <dbReference type="ARBA" id="ARBA00022842"/>
    </source>
</evidence>
<keyword evidence="10" id="KW-0479">Metal-binding</keyword>
<keyword evidence="11" id="KW-0547">Nucleotide-binding</keyword>
<comment type="pathway">
    <text evidence="4">Cofactor biosynthesis; tetrahydrofolylpolyglutamate biosynthesis.</text>
</comment>
<proteinExistence type="inferred from homology"/>
<dbReference type="CDD" id="cd00739">
    <property type="entry name" value="DHPS"/>
    <property type="match status" value="1"/>
</dbReference>
<keyword evidence="8" id="KW-0436">Ligase</keyword>
<evidence type="ECO:0000256" key="17">
    <source>
        <dbReference type="ARBA" id="ARBA00057011"/>
    </source>
</evidence>
<evidence type="ECO:0000256" key="5">
    <source>
        <dbReference type="ARBA" id="ARBA00009951"/>
    </source>
</evidence>
<dbReference type="GO" id="GO:0046872">
    <property type="term" value="F:metal ion binding"/>
    <property type="evidence" value="ECO:0007669"/>
    <property type="project" value="UniProtKB-KW"/>
</dbReference>
<dbReference type="InterPro" id="IPR036565">
    <property type="entry name" value="Mur-like_cat_sf"/>
</dbReference>
<evidence type="ECO:0000256" key="4">
    <source>
        <dbReference type="ARBA" id="ARBA00005150"/>
    </source>
</evidence>
<dbReference type="InterPro" id="IPR004101">
    <property type="entry name" value="Mur_ligase_C"/>
</dbReference>
<dbReference type="InterPro" id="IPR045031">
    <property type="entry name" value="DHP_synth-like"/>
</dbReference>
<evidence type="ECO:0000256" key="1">
    <source>
        <dbReference type="ARBA" id="ARBA00000012"/>
    </source>
</evidence>
<dbReference type="EC" id="6.3.2.17" evidence="7"/>
<dbReference type="Pfam" id="PF08245">
    <property type="entry name" value="Mur_ligase_M"/>
    <property type="match status" value="1"/>
</dbReference>
<evidence type="ECO:0000256" key="7">
    <source>
        <dbReference type="ARBA" id="ARBA00013025"/>
    </source>
</evidence>
<dbReference type="PROSITE" id="PS50972">
    <property type="entry name" value="PTERIN_BINDING"/>
    <property type="match status" value="1"/>
</dbReference>
<organism evidence="21 22">
    <name type="scientific">Halomarina rubra</name>
    <dbReference type="NCBI Taxonomy" id="2071873"/>
    <lineage>
        <taxon>Archaea</taxon>
        <taxon>Methanobacteriati</taxon>
        <taxon>Methanobacteriota</taxon>
        <taxon>Stenosarchaea group</taxon>
        <taxon>Halobacteria</taxon>
        <taxon>Halobacteriales</taxon>
        <taxon>Natronomonadaceae</taxon>
        <taxon>Halomarina</taxon>
    </lineage>
</organism>
<comment type="pathway">
    <text evidence="3">Cofactor biosynthesis; tetrahydrofolate biosynthesis; 7,8-dihydrofolate from 2-amino-4-hydroxy-6-hydroxymethyl-7,8-dihydropteridine diphosphate and 4-aminobenzoate: step 1/2.</text>
</comment>
<evidence type="ECO:0000256" key="14">
    <source>
        <dbReference type="ARBA" id="ARBA00022909"/>
    </source>
</evidence>
<dbReference type="Pfam" id="PF02875">
    <property type="entry name" value="Mur_ligase_C"/>
    <property type="match status" value="1"/>
</dbReference>
<protein>
    <recommendedName>
        <fullName evidence="19">Probable bifunctional folylpolyglutamate synthase/dihydropteroate synthase</fullName>
        <ecNumber evidence="6">2.5.1.15</ecNumber>
        <ecNumber evidence="7">6.3.2.17</ecNumber>
    </recommendedName>
</protein>
<comment type="cofactor">
    <cofactor evidence="2">
        <name>Mg(2+)</name>
        <dbReference type="ChEBI" id="CHEBI:18420"/>
    </cofactor>
</comment>
<dbReference type="Pfam" id="PF00809">
    <property type="entry name" value="Pterin_bind"/>
    <property type="match status" value="1"/>
</dbReference>
<dbReference type="PROSITE" id="PS00793">
    <property type="entry name" value="DHPS_2"/>
    <property type="match status" value="1"/>
</dbReference>
<dbReference type="SUPFAM" id="SSF53623">
    <property type="entry name" value="MurD-like peptide ligases, catalytic domain"/>
    <property type="match status" value="1"/>
</dbReference>
<dbReference type="FunFam" id="3.40.1190.10:FF:000011">
    <property type="entry name" value="Folylpolyglutamate synthase/dihydrofolate synthase"/>
    <property type="match status" value="1"/>
</dbReference>
<dbReference type="Gene3D" id="3.20.20.20">
    <property type="entry name" value="Dihydropteroate synthase-like"/>
    <property type="match status" value="1"/>
</dbReference>
<dbReference type="Gene3D" id="3.90.190.20">
    <property type="entry name" value="Mur ligase, C-terminal domain"/>
    <property type="match status" value="1"/>
</dbReference>
<reference evidence="21 22" key="1">
    <citation type="journal article" date="2019" name="Int. J. Syst. Evol. Microbiol.">
        <title>The Global Catalogue of Microorganisms (GCM) 10K type strain sequencing project: providing services to taxonomists for standard genome sequencing and annotation.</title>
        <authorList>
            <consortium name="The Broad Institute Genomics Platform"/>
            <consortium name="The Broad Institute Genome Sequencing Center for Infectious Disease"/>
            <person name="Wu L."/>
            <person name="Ma J."/>
        </authorList>
    </citation>
    <scope>NUCLEOTIDE SEQUENCE [LARGE SCALE GENOMIC DNA]</scope>
    <source>
        <strain evidence="21 22">CGMCC 1.12563</strain>
    </source>
</reference>
<keyword evidence="14" id="KW-0289">Folate biosynthesis</keyword>
<gene>
    <name evidence="21" type="primary">folP</name>
    <name evidence="21" type="ORF">ACFSBT_01790</name>
</gene>
<evidence type="ECO:0000256" key="15">
    <source>
        <dbReference type="ARBA" id="ARBA00023268"/>
    </source>
</evidence>
<dbReference type="Proteomes" id="UP001597187">
    <property type="component" value="Unassembled WGS sequence"/>
</dbReference>
<evidence type="ECO:0000256" key="8">
    <source>
        <dbReference type="ARBA" id="ARBA00022598"/>
    </source>
</evidence>
<dbReference type="GO" id="GO:0046656">
    <property type="term" value="P:folic acid biosynthetic process"/>
    <property type="evidence" value="ECO:0007669"/>
    <property type="project" value="UniProtKB-KW"/>
</dbReference>
<dbReference type="PANTHER" id="PTHR20941:SF1">
    <property type="entry name" value="FOLIC ACID SYNTHESIS PROTEIN FOL1"/>
    <property type="match status" value="1"/>
</dbReference>
<comment type="similarity">
    <text evidence="18">In the N-terminal section; belongs to the folylpolyglutamate synthase family.</text>
</comment>
<dbReference type="GO" id="GO:0004156">
    <property type="term" value="F:dihydropteroate synthase activity"/>
    <property type="evidence" value="ECO:0007669"/>
    <property type="project" value="UniProtKB-EC"/>
</dbReference>
<dbReference type="AlphaFoldDB" id="A0ABD6ARQ9"/>
<dbReference type="SUPFAM" id="SSF51717">
    <property type="entry name" value="Dihydropteroate synthetase-like"/>
    <property type="match status" value="1"/>
</dbReference>
<dbReference type="EC" id="2.5.1.15" evidence="6"/>
<evidence type="ECO:0000256" key="6">
    <source>
        <dbReference type="ARBA" id="ARBA00012458"/>
    </source>
</evidence>
<dbReference type="EMBL" id="JBHUDC010000002">
    <property type="protein sequence ID" value="MFD1512011.1"/>
    <property type="molecule type" value="Genomic_DNA"/>
</dbReference>
<evidence type="ECO:0000256" key="3">
    <source>
        <dbReference type="ARBA" id="ARBA00004763"/>
    </source>
</evidence>
<keyword evidence="9 21" id="KW-0808">Transferase</keyword>
<evidence type="ECO:0000256" key="2">
    <source>
        <dbReference type="ARBA" id="ARBA00001946"/>
    </source>
</evidence>
<dbReference type="PROSITE" id="PS00792">
    <property type="entry name" value="DHPS_1"/>
    <property type="match status" value="1"/>
</dbReference>
<dbReference type="GO" id="GO:0004326">
    <property type="term" value="F:tetrahydrofolylpolyglutamate synthase activity"/>
    <property type="evidence" value="ECO:0007669"/>
    <property type="project" value="UniProtKB-EC"/>
</dbReference>
<dbReference type="RefSeq" id="WP_250871999.1">
    <property type="nucleotide sequence ID" value="NZ_JALXFV010000002.1"/>
</dbReference>
<evidence type="ECO:0000256" key="16">
    <source>
        <dbReference type="ARBA" id="ARBA00047493"/>
    </source>
</evidence>
<feature type="domain" description="Pterin-binding" evidence="20">
    <location>
        <begin position="558"/>
        <end position="808"/>
    </location>
</feature>
<keyword evidence="13" id="KW-0460">Magnesium</keyword>
<comment type="function">
    <text evidence="17">Can complement an H.volcanii mutant strain that is thymidine auxotroph because it lacks the two dihydrofolate reductase genes encoded by hdrA and hdrB.</text>
</comment>
<evidence type="ECO:0000259" key="20">
    <source>
        <dbReference type="PROSITE" id="PS50972"/>
    </source>
</evidence>
<dbReference type="PANTHER" id="PTHR20941">
    <property type="entry name" value="FOLATE SYNTHESIS PROTEINS"/>
    <property type="match status" value="1"/>
</dbReference>
<comment type="caution">
    <text evidence="21">The sequence shown here is derived from an EMBL/GenBank/DDBJ whole genome shotgun (WGS) entry which is preliminary data.</text>
</comment>
<evidence type="ECO:0000256" key="9">
    <source>
        <dbReference type="ARBA" id="ARBA00022679"/>
    </source>
</evidence>
<dbReference type="InterPro" id="IPR000489">
    <property type="entry name" value="Pterin-binding_dom"/>
</dbReference>
<evidence type="ECO:0000256" key="10">
    <source>
        <dbReference type="ARBA" id="ARBA00022723"/>
    </source>
</evidence>
<comment type="catalytic activity">
    <reaction evidence="16">
        <text>(6S)-5,6,7,8-tetrahydrofolyl-(gamma-L-Glu)(n) + L-glutamate + ATP = (6S)-5,6,7,8-tetrahydrofolyl-(gamma-L-Glu)(n+1) + ADP + phosphate + H(+)</text>
        <dbReference type="Rhea" id="RHEA:10580"/>
        <dbReference type="Rhea" id="RHEA-COMP:14738"/>
        <dbReference type="Rhea" id="RHEA-COMP:14740"/>
        <dbReference type="ChEBI" id="CHEBI:15378"/>
        <dbReference type="ChEBI" id="CHEBI:29985"/>
        <dbReference type="ChEBI" id="CHEBI:30616"/>
        <dbReference type="ChEBI" id="CHEBI:43474"/>
        <dbReference type="ChEBI" id="CHEBI:141005"/>
        <dbReference type="ChEBI" id="CHEBI:456216"/>
        <dbReference type="EC" id="6.3.2.17"/>
    </reaction>
</comment>
<keyword evidence="22" id="KW-1185">Reference proteome</keyword>
<comment type="similarity">
    <text evidence="5">In the C-terminal section; belongs to the DHPS family.</text>
</comment>
<name>A0ABD6ARQ9_9EURY</name>
<keyword evidence="12" id="KW-0067">ATP-binding</keyword>
<dbReference type="InterPro" id="IPR001645">
    <property type="entry name" value="Folylpolyglutamate_synth"/>
</dbReference>
<sequence length="819" mass="88160">MEYHEAANFLFDLRRYPSRKGLDATRALCESLGDPQDDLVCVQVAGSNGKGSTARMVERTLREAGLDVGLFTSPHLSDLRERVRIDGRKVTKRAVREFVEATREHTLDAAAAGDCPTFFESTTVLALWAFARAEVDVAVLEVGIGGRYDATSVVDPLASAVTTVTLEHTDLLGDTEAEIARDKAQVAGRSPLVTATTGEALAAVRDEVESVVTVGADDDTDRAEPPDVRARYEGREGLSGRIALDGPDWSVETRLSQLGAHQTSNAGVAAVLARQVADALDVPLDEPTLARGLASAHWPGRFEVMERDPLTVLDGAHNPGSCVTVAETLAEFDYDDLHLVFGAMSDKDHAEMVAALPRADHVYTCRADTDRAESPEALARVFRAEDRADEVHVGGNVPDALARAREAAAPGDAVLLTGSLYVVAEARESWVAPEIPKRVTDLKEARAVLESADVTEGGVWRMRGKGVHRVVKTRVRPRQAQYLKEEMLSLGGECATSGLSTQDHEPLDVVLMGTLSQFKRLLAKLDDQPFGLQQVADRLRETLDVETDPPEYPWEARTAVMGIINVTPDSFHDGGEYNALAEARERAEAMVEAGVDILDVGGESTRPGADPVSVEEEIERVVPLVEAVADLDALVSVDTRKAPVARAALEAGADIINDVTGLDDPGMREVLAEYQPPTVVMHSIDAPVDPDTDVEYDDVVEDVVEQLRERVLLAEKSGLDRSRIIVDPGLGFGKSKRENFELLSRLDEFHALGCPVLIGHSHKSMFSLVGEDAGDASAGTIAASALAADRGADVVRVHDVPENVVAVRTAHALDDADEE</sequence>
<dbReference type="InterPro" id="IPR011005">
    <property type="entry name" value="Dihydropteroate_synth-like_sf"/>
</dbReference>
<dbReference type="NCBIfam" id="TIGR01499">
    <property type="entry name" value="folC"/>
    <property type="match status" value="1"/>
</dbReference>
<dbReference type="InterPro" id="IPR018109">
    <property type="entry name" value="Folylpolyglutamate_synth_CS"/>
</dbReference>
<dbReference type="NCBIfam" id="TIGR01496">
    <property type="entry name" value="DHPS"/>
    <property type="match status" value="1"/>
</dbReference>
<evidence type="ECO:0000256" key="18">
    <source>
        <dbReference type="ARBA" id="ARBA00060901"/>
    </source>
</evidence>
<comment type="catalytic activity">
    <reaction evidence="1">
        <text>(7,8-dihydropterin-6-yl)methyl diphosphate + 4-aminobenzoate = 7,8-dihydropteroate + diphosphate</text>
        <dbReference type="Rhea" id="RHEA:19949"/>
        <dbReference type="ChEBI" id="CHEBI:17836"/>
        <dbReference type="ChEBI" id="CHEBI:17839"/>
        <dbReference type="ChEBI" id="CHEBI:33019"/>
        <dbReference type="ChEBI" id="CHEBI:72950"/>
        <dbReference type="EC" id="2.5.1.15"/>
    </reaction>
</comment>
<evidence type="ECO:0000313" key="21">
    <source>
        <dbReference type="EMBL" id="MFD1512011.1"/>
    </source>
</evidence>
<dbReference type="PROSITE" id="PS01012">
    <property type="entry name" value="FOLYLPOLYGLU_SYNT_2"/>
    <property type="match status" value="1"/>
</dbReference>
<evidence type="ECO:0000256" key="12">
    <source>
        <dbReference type="ARBA" id="ARBA00022840"/>
    </source>
</evidence>
<dbReference type="SUPFAM" id="SSF53244">
    <property type="entry name" value="MurD-like peptide ligases, peptide-binding domain"/>
    <property type="match status" value="1"/>
</dbReference>
<keyword evidence="15" id="KW-0511">Multifunctional enzyme</keyword>
<dbReference type="InterPro" id="IPR006390">
    <property type="entry name" value="DHP_synth_dom"/>
</dbReference>
<dbReference type="GO" id="GO:0005524">
    <property type="term" value="F:ATP binding"/>
    <property type="evidence" value="ECO:0007669"/>
    <property type="project" value="UniProtKB-KW"/>
</dbReference>
<dbReference type="InterPro" id="IPR036615">
    <property type="entry name" value="Mur_ligase_C_dom_sf"/>
</dbReference>
<evidence type="ECO:0000256" key="19">
    <source>
        <dbReference type="ARBA" id="ARBA00068433"/>
    </source>
</evidence>
<evidence type="ECO:0000313" key="22">
    <source>
        <dbReference type="Proteomes" id="UP001597187"/>
    </source>
</evidence>
<evidence type="ECO:0000256" key="11">
    <source>
        <dbReference type="ARBA" id="ARBA00022741"/>
    </source>
</evidence>